<dbReference type="Gene3D" id="1.10.287.70">
    <property type="match status" value="1"/>
</dbReference>
<accession>A0A7W9YNH0</accession>
<dbReference type="PANTHER" id="PTHR10037">
    <property type="entry name" value="VOLTAGE-GATED CATION CHANNEL CALCIUM AND SODIUM"/>
    <property type="match status" value="1"/>
</dbReference>
<feature type="transmembrane region" description="Helical" evidence="5">
    <location>
        <begin position="172"/>
        <end position="197"/>
    </location>
</feature>
<dbReference type="GO" id="GO:0005248">
    <property type="term" value="F:voltage-gated sodium channel activity"/>
    <property type="evidence" value="ECO:0007669"/>
    <property type="project" value="TreeGrafter"/>
</dbReference>
<evidence type="ECO:0000256" key="1">
    <source>
        <dbReference type="ARBA" id="ARBA00004141"/>
    </source>
</evidence>
<feature type="transmembrane region" description="Helical" evidence="5">
    <location>
        <begin position="106"/>
        <end position="128"/>
    </location>
</feature>
<reference evidence="7 8" key="1">
    <citation type="submission" date="2020-08" db="EMBL/GenBank/DDBJ databases">
        <title>Sequencing the genomes of 1000 actinobacteria strains.</title>
        <authorList>
            <person name="Klenk H.-P."/>
        </authorList>
    </citation>
    <scope>NUCLEOTIDE SEQUENCE [LARGE SCALE GENOMIC DNA]</scope>
    <source>
        <strain evidence="7 8">DSM 46659</strain>
    </source>
</reference>
<evidence type="ECO:0000313" key="7">
    <source>
        <dbReference type="EMBL" id="MBB6174766.1"/>
    </source>
</evidence>
<dbReference type="EMBL" id="JACHDS010000001">
    <property type="protein sequence ID" value="MBB6174766.1"/>
    <property type="molecule type" value="Genomic_DNA"/>
</dbReference>
<dbReference type="GO" id="GO:0001518">
    <property type="term" value="C:voltage-gated sodium channel complex"/>
    <property type="evidence" value="ECO:0007669"/>
    <property type="project" value="TreeGrafter"/>
</dbReference>
<sequence length="245" mass="27247">MILVNALLLGVETSPWMRSEYGAVLHAADTAVLWVFVVELGLRMFAHRRDFFRDPWSWFDMAVVGIALLPATGPFAVLRILRVLRVLRLLSVIPSLRHVVTGLFRALPGMASISFLVALLLYVAAVMSTNLFRETSPQNFGDLFTSLFTLFQIMTGDSWGEIARGVMHEQPLAWIFFVMFILASTFIALNLFIAVAVQALEHEGDERRAAGGEVDTLVLTEVRALRAEIAELRAEVGRPTVKDSS</sequence>
<name>A0A7W9YNH0_9ACTN</name>
<comment type="caution">
    <text evidence="7">The sequence shown here is derived from an EMBL/GenBank/DDBJ whole genome shotgun (WGS) entry which is preliminary data.</text>
</comment>
<keyword evidence="3 5" id="KW-1133">Transmembrane helix</keyword>
<dbReference type="SUPFAM" id="SSF81324">
    <property type="entry name" value="Voltage-gated potassium channels"/>
    <property type="match status" value="1"/>
</dbReference>
<evidence type="ECO:0000256" key="2">
    <source>
        <dbReference type="ARBA" id="ARBA00022692"/>
    </source>
</evidence>
<feature type="transmembrane region" description="Helical" evidence="5">
    <location>
        <begin position="58"/>
        <end position="81"/>
    </location>
</feature>
<evidence type="ECO:0000256" key="5">
    <source>
        <dbReference type="SAM" id="Phobius"/>
    </source>
</evidence>
<keyword evidence="4 5" id="KW-0472">Membrane</keyword>
<proteinExistence type="predicted"/>
<keyword evidence="8" id="KW-1185">Reference proteome</keyword>
<keyword evidence="7" id="KW-0813">Transport</keyword>
<organism evidence="7 8">
    <name type="scientific">Nocardiopsis mwathae</name>
    <dbReference type="NCBI Taxonomy" id="1472723"/>
    <lineage>
        <taxon>Bacteria</taxon>
        <taxon>Bacillati</taxon>
        <taxon>Actinomycetota</taxon>
        <taxon>Actinomycetes</taxon>
        <taxon>Streptosporangiales</taxon>
        <taxon>Nocardiopsidaceae</taxon>
        <taxon>Nocardiopsis</taxon>
    </lineage>
</organism>
<dbReference type="InterPro" id="IPR043203">
    <property type="entry name" value="VGCC_Ca_Na"/>
</dbReference>
<keyword evidence="7" id="KW-0407">Ion channel</keyword>
<gene>
    <name evidence="7" type="ORF">HNR23_004826</name>
</gene>
<feature type="domain" description="Ion transport" evidence="6">
    <location>
        <begin position="1"/>
        <end position="205"/>
    </location>
</feature>
<protein>
    <submittedName>
        <fullName evidence="7">Voltage-gated sodium channel</fullName>
    </submittedName>
</protein>
<evidence type="ECO:0000256" key="4">
    <source>
        <dbReference type="ARBA" id="ARBA00023136"/>
    </source>
</evidence>
<evidence type="ECO:0000256" key="3">
    <source>
        <dbReference type="ARBA" id="ARBA00022989"/>
    </source>
</evidence>
<dbReference type="PANTHER" id="PTHR10037:SF62">
    <property type="entry name" value="SODIUM CHANNEL PROTEIN 60E"/>
    <property type="match status" value="1"/>
</dbReference>
<feature type="transmembrane region" description="Helical" evidence="5">
    <location>
        <begin position="23"/>
        <end position="46"/>
    </location>
</feature>
<keyword evidence="2 5" id="KW-0812">Transmembrane</keyword>
<comment type="subcellular location">
    <subcellularLocation>
        <location evidence="1">Membrane</location>
        <topology evidence="1">Multi-pass membrane protein</topology>
    </subcellularLocation>
</comment>
<evidence type="ECO:0000313" key="8">
    <source>
        <dbReference type="Proteomes" id="UP000546642"/>
    </source>
</evidence>
<evidence type="ECO:0000259" key="6">
    <source>
        <dbReference type="Pfam" id="PF00520"/>
    </source>
</evidence>
<keyword evidence="7" id="KW-0406">Ion transport</keyword>
<dbReference type="InterPro" id="IPR005821">
    <property type="entry name" value="Ion_trans_dom"/>
</dbReference>
<dbReference type="AlphaFoldDB" id="A0A7W9YNH0"/>
<dbReference type="Proteomes" id="UP000546642">
    <property type="component" value="Unassembled WGS sequence"/>
</dbReference>
<dbReference type="InterPro" id="IPR027359">
    <property type="entry name" value="Volt_channel_dom_sf"/>
</dbReference>
<dbReference type="Pfam" id="PF00520">
    <property type="entry name" value="Ion_trans"/>
    <property type="match status" value="1"/>
</dbReference>
<dbReference type="Gene3D" id="1.20.120.350">
    <property type="entry name" value="Voltage-gated potassium channels. Chain C"/>
    <property type="match status" value="1"/>
</dbReference>